<dbReference type="InterPro" id="IPR011029">
    <property type="entry name" value="DEATH-like_dom_sf"/>
</dbReference>
<name>A0A3Q0RST7_AMPCI</name>
<dbReference type="GeneTree" id="ENSGT00940000176853"/>
<dbReference type="GO" id="GO:0042981">
    <property type="term" value="P:regulation of apoptotic process"/>
    <property type="evidence" value="ECO:0007669"/>
    <property type="project" value="InterPro"/>
</dbReference>
<dbReference type="Ensembl" id="ENSACIT00000015926.1">
    <property type="protein sequence ID" value="ENSACIP00000015514.1"/>
    <property type="gene ID" value="ENSACIG00000012058.1"/>
</dbReference>
<evidence type="ECO:0000313" key="2">
    <source>
        <dbReference type="Ensembl" id="ENSACIP00000015514.1"/>
    </source>
</evidence>
<reference evidence="2" key="1">
    <citation type="submission" date="2025-08" db="UniProtKB">
        <authorList>
            <consortium name="Ensembl"/>
        </authorList>
    </citation>
    <scope>IDENTIFICATION</scope>
</reference>
<protein>
    <recommendedName>
        <fullName evidence="1">CARD domain-containing protein</fullName>
    </recommendedName>
</protein>
<dbReference type="PROSITE" id="PS50209">
    <property type="entry name" value="CARD"/>
    <property type="match status" value="1"/>
</dbReference>
<sequence>MKLGRMRAAFVLRVSAENLTQLLEALVTEGVFTELEKRRLLEENPVTADKARCFIDTVRNKGETACSIMSRHLQAIDQFLFSDLCSSSDPSAQKGEATSL</sequence>
<dbReference type="Proteomes" id="UP000261340">
    <property type="component" value="Unplaced"/>
</dbReference>
<keyword evidence="3" id="KW-1185">Reference proteome</keyword>
<evidence type="ECO:0000313" key="3">
    <source>
        <dbReference type="Proteomes" id="UP000261340"/>
    </source>
</evidence>
<dbReference type="Gene3D" id="1.10.533.10">
    <property type="entry name" value="Death Domain, Fas"/>
    <property type="match status" value="1"/>
</dbReference>
<dbReference type="OMA" id="LQEWSLC"/>
<organism evidence="2 3">
    <name type="scientific">Amphilophus citrinellus</name>
    <name type="common">Midas cichlid</name>
    <name type="synonym">Cichlasoma citrinellum</name>
    <dbReference type="NCBI Taxonomy" id="61819"/>
    <lineage>
        <taxon>Eukaryota</taxon>
        <taxon>Metazoa</taxon>
        <taxon>Chordata</taxon>
        <taxon>Craniata</taxon>
        <taxon>Vertebrata</taxon>
        <taxon>Euteleostomi</taxon>
        <taxon>Actinopterygii</taxon>
        <taxon>Neopterygii</taxon>
        <taxon>Teleostei</taxon>
        <taxon>Neoteleostei</taxon>
        <taxon>Acanthomorphata</taxon>
        <taxon>Ovalentaria</taxon>
        <taxon>Cichlomorphae</taxon>
        <taxon>Cichliformes</taxon>
        <taxon>Cichlidae</taxon>
        <taxon>New World cichlids</taxon>
        <taxon>Cichlasomatinae</taxon>
        <taxon>Heroini</taxon>
        <taxon>Amphilophus</taxon>
    </lineage>
</organism>
<feature type="domain" description="CARD" evidence="1">
    <location>
        <begin position="1"/>
        <end position="88"/>
    </location>
</feature>
<dbReference type="STRING" id="61819.ENSACIP00000015514"/>
<reference evidence="2" key="2">
    <citation type="submission" date="2025-09" db="UniProtKB">
        <authorList>
            <consortium name="Ensembl"/>
        </authorList>
    </citation>
    <scope>IDENTIFICATION</scope>
</reference>
<dbReference type="SUPFAM" id="SSF47986">
    <property type="entry name" value="DEATH domain"/>
    <property type="match status" value="1"/>
</dbReference>
<dbReference type="Pfam" id="PF00619">
    <property type="entry name" value="CARD"/>
    <property type="match status" value="1"/>
</dbReference>
<evidence type="ECO:0000259" key="1">
    <source>
        <dbReference type="PROSITE" id="PS50209"/>
    </source>
</evidence>
<accession>A0A3Q0RST7</accession>
<dbReference type="AlphaFoldDB" id="A0A3Q0RST7"/>
<proteinExistence type="predicted"/>
<dbReference type="InterPro" id="IPR001315">
    <property type="entry name" value="CARD"/>
</dbReference>